<name>A0A7X0MW60_9GAMM</name>
<dbReference type="RefSeq" id="WP_166843620.1">
    <property type="nucleotide sequence ID" value="NZ_JAAONY010000002.1"/>
</dbReference>
<dbReference type="EMBL" id="JACHHT010000002">
    <property type="protein sequence ID" value="MBB6521850.1"/>
    <property type="molecule type" value="Genomic_DNA"/>
</dbReference>
<dbReference type="Proteomes" id="UP000528457">
    <property type="component" value="Unassembled WGS sequence"/>
</dbReference>
<dbReference type="InParanoid" id="A0A7X0MW60"/>
<comment type="caution">
    <text evidence="1">The sequence shown here is derived from an EMBL/GenBank/DDBJ whole genome shotgun (WGS) entry which is preliminary data.</text>
</comment>
<sequence>MKELDLINKSEDGEFIGFYEMLLLPKDEIPVNRVADLLDLVELGSTPEIKVYALCLLVSWGNESAFDRLAKECSSGEGLLELDKSSHRLRGYSTVYEKVLEAFICYWINQVEVSEILGDGARKKIFQPLSDIIEKSNRNPFELKKLYSHILDYNWLEFAPLVKKHLEEVLSDDSGNQWKVVDAINFLDQYDVEFVSMALLKKQKSRKDFQLDRCLENASRTRRVMRHLDLKWRSFYKKF</sequence>
<keyword evidence="2" id="KW-1185">Reference proteome</keyword>
<protein>
    <submittedName>
        <fullName evidence="1">Uncharacterized protein</fullName>
    </submittedName>
</protein>
<gene>
    <name evidence="1" type="ORF">HNR48_002135</name>
</gene>
<reference evidence="1 2" key="1">
    <citation type="submission" date="2020-08" db="EMBL/GenBank/DDBJ databases">
        <title>Genomic Encyclopedia of Type Strains, Phase IV (KMG-IV): sequencing the most valuable type-strain genomes for metagenomic binning, comparative biology and taxonomic classification.</title>
        <authorList>
            <person name="Goeker M."/>
        </authorList>
    </citation>
    <scope>NUCLEOTIDE SEQUENCE [LARGE SCALE GENOMIC DNA]</scope>
    <source>
        <strain evidence="1 2">DSM 22368</strain>
    </source>
</reference>
<organism evidence="1 2">
    <name type="scientific">Pseudoteredinibacter isoporae</name>
    <dbReference type="NCBI Taxonomy" id="570281"/>
    <lineage>
        <taxon>Bacteria</taxon>
        <taxon>Pseudomonadati</taxon>
        <taxon>Pseudomonadota</taxon>
        <taxon>Gammaproteobacteria</taxon>
        <taxon>Cellvibrionales</taxon>
        <taxon>Cellvibrionaceae</taxon>
        <taxon>Pseudoteredinibacter</taxon>
    </lineage>
</organism>
<proteinExistence type="predicted"/>
<dbReference type="AlphaFoldDB" id="A0A7X0MW60"/>
<accession>A0A7X0MW60</accession>
<evidence type="ECO:0000313" key="1">
    <source>
        <dbReference type="EMBL" id="MBB6521850.1"/>
    </source>
</evidence>
<evidence type="ECO:0000313" key="2">
    <source>
        <dbReference type="Proteomes" id="UP000528457"/>
    </source>
</evidence>